<dbReference type="PROSITE" id="PS00217">
    <property type="entry name" value="SUGAR_TRANSPORT_2"/>
    <property type="match status" value="1"/>
</dbReference>
<dbReference type="PRINTS" id="PR00171">
    <property type="entry name" value="SUGRTRNSPORT"/>
</dbReference>
<feature type="transmembrane region" description="Helical" evidence="9">
    <location>
        <begin position="371"/>
        <end position="393"/>
    </location>
</feature>
<dbReference type="GO" id="GO:0005366">
    <property type="term" value="F:myo-inositol:proton symporter activity"/>
    <property type="evidence" value="ECO:0007669"/>
    <property type="project" value="TreeGrafter"/>
</dbReference>
<dbReference type="PANTHER" id="PTHR48020:SF12">
    <property type="entry name" value="PROTON MYO-INOSITOL COTRANSPORTER"/>
    <property type="match status" value="1"/>
</dbReference>
<dbReference type="PANTHER" id="PTHR48020">
    <property type="entry name" value="PROTON MYO-INOSITOL COTRANSPORTER"/>
    <property type="match status" value="1"/>
</dbReference>
<feature type="transmembrane region" description="Helical" evidence="9">
    <location>
        <begin position="84"/>
        <end position="104"/>
    </location>
</feature>
<evidence type="ECO:0000256" key="6">
    <source>
        <dbReference type="ARBA" id="ARBA00023136"/>
    </source>
</evidence>
<evidence type="ECO:0000313" key="11">
    <source>
        <dbReference type="EMBL" id="KAF2280564.1"/>
    </source>
</evidence>
<feature type="transmembrane region" description="Helical" evidence="9">
    <location>
        <begin position="454"/>
        <end position="474"/>
    </location>
</feature>
<dbReference type="InterPro" id="IPR005829">
    <property type="entry name" value="Sugar_transporter_CS"/>
</dbReference>
<evidence type="ECO:0000313" key="12">
    <source>
        <dbReference type="Proteomes" id="UP000800097"/>
    </source>
</evidence>
<evidence type="ECO:0000256" key="3">
    <source>
        <dbReference type="ARBA" id="ARBA00022448"/>
    </source>
</evidence>
<keyword evidence="4 9" id="KW-0812">Transmembrane</keyword>
<dbReference type="Gene3D" id="1.20.1250.20">
    <property type="entry name" value="MFS general substrate transporter like domains"/>
    <property type="match status" value="1"/>
</dbReference>
<dbReference type="InterPro" id="IPR036259">
    <property type="entry name" value="MFS_trans_sf"/>
</dbReference>
<evidence type="ECO:0000256" key="5">
    <source>
        <dbReference type="ARBA" id="ARBA00022989"/>
    </source>
</evidence>
<accession>A0A6A6JWI8</accession>
<proteinExistence type="inferred from homology"/>
<feature type="domain" description="Major facilitator superfamily (MFS) profile" evidence="10">
    <location>
        <begin position="43"/>
        <end position="508"/>
    </location>
</feature>
<dbReference type="Proteomes" id="UP000800097">
    <property type="component" value="Unassembled WGS sequence"/>
</dbReference>
<dbReference type="InterPro" id="IPR005828">
    <property type="entry name" value="MFS_sugar_transport-like"/>
</dbReference>
<dbReference type="GeneID" id="54550431"/>
<organism evidence="11 12">
    <name type="scientific">Westerdykella ornata</name>
    <dbReference type="NCBI Taxonomy" id="318751"/>
    <lineage>
        <taxon>Eukaryota</taxon>
        <taxon>Fungi</taxon>
        <taxon>Dikarya</taxon>
        <taxon>Ascomycota</taxon>
        <taxon>Pezizomycotina</taxon>
        <taxon>Dothideomycetes</taxon>
        <taxon>Pleosporomycetidae</taxon>
        <taxon>Pleosporales</taxon>
        <taxon>Sporormiaceae</taxon>
        <taxon>Westerdykella</taxon>
    </lineage>
</organism>
<evidence type="ECO:0000256" key="1">
    <source>
        <dbReference type="ARBA" id="ARBA00004141"/>
    </source>
</evidence>
<evidence type="ECO:0000256" key="4">
    <source>
        <dbReference type="ARBA" id="ARBA00022692"/>
    </source>
</evidence>
<dbReference type="OrthoDB" id="6339427at2759"/>
<comment type="subcellular location">
    <subcellularLocation>
        <location evidence="1">Membrane</location>
        <topology evidence="1">Multi-pass membrane protein</topology>
    </subcellularLocation>
</comment>
<dbReference type="AlphaFoldDB" id="A0A6A6JWI8"/>
<feature type="transmembrane region" description="Helical" evidence="9">
    <location>
        <begin position="111"/>
        <end position="131"/>
    </location>
</feature>
<feature type="transmembrane region" description="Helical" evidence="9">
    <location>
        <begin position="137"/>
        <end position="158"/>
    </location>
</feature>
<feature type="transmembrane region" description="Helical" evidence="9">
    <location>
        <begin position="413"/>
        <end position="433"/>
    </location>
</feature>
<evidence type="ECO:0000256" key="9">
    <source>
        <dbReference type="SAM" id="Phobius"/>
    </source>
</evidence>
<feature type="transmembrane region" description="Helical" evidence="9">
    <location>
        <begin position="170"/>
        <end position="192"/>
    </location>
</feature>
<feature type="transmembrane region" description="Helical" evidence="9">
    <location>
        <begin position="322"/>
        <end position="340"/>
    </location>
</feature>
<evidence type="ECO:0000259" key="10">
    <source>
        <dbReference type="PROSITE" id="PS50850"/>
    </source>
</evidence>
<dbReference type="RefSeq" id="XP_033658102.1">
    <property type="nucleotide sequence ID" value="XM_033797256.1"/>
</dbReference>
<keyword evidence="12" id="KW-1185">Reference proteome</keyword>
<dbReference type="InterPro" id="IPR050814">
    <property type="entry name" value="Myo-inositol_Transporter"/>
</dbReference>
<name>A0A6A6JWI8_WESOR</name>
<reference evidence="11" key="1">
    <citation type="journal article" date="2020" name="Stud. Mycol.">
        <title>101 Dothideomycetes genomes: a test case for predicting lifestyles and emergence of pathogens.</title>
        <authorList>
            <person name="Haridas S."/>
            <person name="Albert R."/>
            <person name="Binder M."/>
            <person name="Bloem J."/>
            <person name="Labutti K."/>
            <person name="Salamov A."/>
            <person name="Andreopoulos B."/>
            <person name="Baker S."/>
            <person name="Barry K."/>
            <person name="Bills G."/>
            <person name="Bluhm B."/>
            <person name="Cannon C."/>
            <person name="Castanera R."/>
            <person name="Culley D."/>
            <person name="Daum C."/>
            <person name="Ezra D."/>
            <person name="Gonzalez J."/>
            <person name="Henrissat B."/>
            <person name="Kuo A."/>
            <person name="Liang C."/>
            <person name="Lipzen A."/>
            <person name="Lutzoni F."/>
            <person name="Magnuson J."/>
            <person name="Mondo S."/>
            <person name="Nolan M."/>
            <person name="Ohm R."/>
            <person name="Pangilinan J."/>
            <person name="Park H.-J."/>
            <person name="Ramirez L."/>
            <person name="Alfaro M."/>
            <person name="Sun H."/>
            <person name="Tritt A."/>
            <person name="Yoshinaga Y."/>
            <person name="Zwiers L.-H."/>
            <person name="Turgeon B."/>
            <person name="Goodwin S."/>
            <person name="Spatafora J."/>
            <person name="Crous P."/>
            <person name="Grigoriev I."/>
        </authorList>
    </citation>
    <scope>NUCLEOTIDE SEQUENCE</scope>
    <source>
        <strain evidence="11">CBS 379.55</strain>
    </source>
</reference>
<comment type="similarity">
    <text evidence="2 8">Belongs to the major facilitator superfamily. Sugar transporter (TC 2.A.1.1) family.</text>
</comment>
<comment type="catalytic activity">
    <reaction evidence="7">
        <text>myo-inositol(out) + H(+)(out) = myo-inositol(in) + H(+)(in)</text>
        <dbReference type="Rhea" id="RHEA:60364"/>
        <dbReference type="ChEBI" id="CHEBI:15378"/>
        <dbReference type="ChEBI" id="CHEBI:17268"/>
    </reaction>
</comment>
<dbReference type="PROSITE" id="PS00216">
    <property type="entry name" value="SUGAR_TRANSPORT_1"/>
    <property type="match status" value="2"/>
</dbReference>
<dbReference type="PROSITE" id="PS50850">
    <property type="entry name" value="MFS"/>
    <property type="match status" value="1"/>
</dbReference>
<feature type="transmembrane region" description="Helical" evidence="9">
    <location>
        <begin position="346"/>
        <end position="364"/>
    </location>
</feature>
<dbReference type="InterPro" id="IPR020846">
    <property type="entry name" value="MFS_dom"/>
</dbReference>
<keyword evidence="5 9" id="KW-1133">Transmembrane helix</keyword>
<dbReference type="GO" id="GO:1904679">
    <property type="term" value="P:myo-inositol import across plasma membrane"/>
    <property type="evidence" value="ECO:0007669"/>
    <property type="project" value="TreeGrafter"/>
</dbReference>
<feature type="transmembrane region" description="Helical" evidence="9">
    <location>
        <begin position="486"/>
        <end position="504"/>
    </location>
</feature>
<keyword evidence="3 8" id="KW-0813">Transport</keyword>
<dbReference type="NCBIfam" id="TIGR00879">
    <property type="entry name" value="SP"/>
    <property type="match status" value="1"/>
</dbReference>
<evidence type="ECO:0000256" key="2">
    <source>
        <dbReference type="ARBA" id="ARBA00010992"/>
    </source>
</evidence>
<protein>
    <submittedName>
        <fullName evidence="11">General substrate transporter</fullName>
    </submittedName>
</protein>
<dbReference type="EMBL" id="ML986484">
    <property type="protein sequence ID" value="KAF2280564.1"/>
    <property type="molecule type" value="Genomic_DNA"/>
</dbReference>
<dbReference type="SUPFAM" id="SSF103473">
    <property type="entry name" value="MFS general substrate transporter"/>
    <property type="match status" value="1"/>
</dbReference>
<evidence type="ECO:0000256" key="7">
    <source>
        <dbReference type="ARBA" id="ARBA00049119"/>
    </source>
</evidence>
<dbReference type="Pfam" id="PF00083">
    <property type="entry name" value="Sugar_tr"/>
    <property type="match status" value="1"/>
</dbReference>
<dbReference type="FunFam" id="1.20.1250.20:FF:000073">
    <property type="entry name" value="MFS myo-inositol transporter, putative"/>
    <property type="match status" value="1"/>
</dbReference>
<dbReference type="InterPro" id="IPR003663">
    <property type="entry name" value="Sugar/inositol_transpt"/>
</dbReference>
<keyword evidence="6 9" id="KW-0472">Membrane</keyword>
<sequence>MSVPNNEDAAARDNAAEPLFAESLAGELDESLVASPGPFVWSLTMCAGVSGLLFGYDTGVISSTLVSIGTDLSSRHLTTMDKSLIASCTSLFAFLISPLTGLFADQLGRKPVILVAGILFILGALIQALTASVGGMIVGRSIVGAAVGGASCIAPLYIGELSPSPFRGRMVVISVLFISTGQVLAYVVGWALSETQSGWRWMVGLGAVPAVVQIGLLTLLPETPRWLMKANKVSKAKEVLGRVYGTNKETLVRAIMRRVEREIYEEENVTSHRGISGPETRGWKCKVLAIRHTFTQLTTVGGNRRALIIACFLQGFQQLSGFNSLMYFSATIFAMVGFQSPTLTSLSIASTNLIFTLVAFYYIDRVGRRRILLYSIPVMVLGLTACAAAFGFLDLPAAASRTSIPRAEDVAVGVAWPQVILTSTVLYVAGYAIGIGNVPWQQSELFPLSVRGQGSALATATNWGSNFLVGITFLPSMDVLTPVGTFALYALVCTVAWFVVYKIYPETVGCSLEDVAALLETDWGVAQSVRRLKEGRPKGKVASPRAGHDEEQ</sequence>
<evidence type="ECO:0000256" key="8">
    <source>
        <dbReference type="RuleBase" id="RU003346"/>
    </source>
</evidence>
<gene>
    <name evidence="11" type="ORF">EI97DRAFT_428651</name>
</gene>
<feature type="transmembrane region" description="Helical" evidence="9">
    <location>
        <begin position="198"/>
        <end position="220"/>
    </location>
</feature>
<dbReference type="GO" id="GO:0016020">
    <property type="term" value="C:membrane"/>
    <property type="evidence" value="ECO:0007669"/>
    <property type="project" value="UniProtKB-SubCell"/>
</dbReference>